<dbReference type="NCBIfam" id="TIGR03921">
    <property type="entry name" value="T7SS_mycosin"/>
    <property type="match status" value="1"/>
</dbReference>
<dbReference type="InterPro" id="IPR023828">
    <property type="entry name" value="Peptidase_S8_Ser-AS"/>
</dbReference>
<feature type="signal peptide" evidence="14">
    <location>
        <begin position="1"/>
        <end position="26"/>
    </location>
</feature>
<evidence type="ECO:0000256" key="2">
    <source>
        <dbReference type="ARBA" id="ARBA00011073"/>
    </source>
</evidence>
<dbReference type="PANTHER" id="PTHR43806">
    <property type="entry name" value="PEPTIDASE S8"/>
    <property type="match status" value="1"/>
</dbReference>
<evidence type="ECO:0000256" key="14">
    <source>
        <dbReference type="SAM" id="SignalP"/>
    </source>
</evidence>
<keyword evidence="4 10" id="KW-0645">Protease</keyword>
<gene>
    <name evidence="16" type="ORF">GC106_17160</name>
</gene>
<sequence>MATRTRTRIAALTAAAGLLLAQPAFAQQQKQPPPASGPVPPKVDVNRPVITDTAAPPATPDYALKGGCIGSLSNGQFALPNKPWGQQQLRIEEAHAFATGKGQMVAVIDTGVREHRYFEGRVVKGPDYVNKNQNSLEDCDGHGTEVAGIIAANSPDLGRIGFTGVAPDAKILAIRQSSELYKGTPAPTPQDPRPQEQSAGDLRTLAQAVRHAADNDEVTVINMSVDNCREAKFAISEPEKDLQRALRYAVDNDKVVVASAGNVGKNCTDAKNGPDPNQPTHIVTPPWFADDVISVAAVNRNGNLAPFSVQGPWVSVAAPGTEIISLDPGGELANLTIQGDQRVQIQGTSFAAPYVAGLAALIRERFPNLTARQVMNRIKMTAQHPAAPGGRDNLVGYGMINPIAALTAMVPPEFGIPADKAETMPASMPPIRPKNWTPITVALIGAGGGVVLLLLTLFVMHAVRRNKDDPAES</sequence>
<dbReference type="InterPro" id="IPR050131">
    <property type="entry name" value="Peptidase_S8_subtilisin-like"/>
</dbReference>
<comment type="subcellular location">
    <subcellularLocation>
        <location evidence="1">Cell membrane</location>
        <topology evidence="1">Single-pass membrane protein</topology>
    </subcellularLocation>
</comment>
<feature type="active site" description="Charge relay system" evidence="10">
    <location>
        <position position="349"/>
    </location>
</feature>
<name>A0ABX2EZN4_9PSEU</name>
<keyword evidence="9 13" id="KW-0472">Membrane</keyword>
<dbReference type="RefSeq" id="WP_173126764.1">
    <property type="nucleotide sequence ID" value="NZ_CBCSGW010000097.1"/>
</dbReference>
<keyword evidence="7 10" id="KW-0720">Serine protease</keyword>
<feature type="domain" description="Peptidase S8/S53" evidence="15">
    <location>
        <begin position="100"/>
        <end position="398"/>
    </location>
</feature>
<evidence type="ECO:0000256" key="9">
    <source>
        <dbReference type="ARBA" id="ARBA00023136"/>
    </source>
</evidence>
<evidence type="ECO:0000256" key="5">
    <source>
        <dbReference type="ARBA" id="ARBA00022692"/>
    </source>
</evidence>
<dbReference type="InterPro" id="IPR022398">
    <property type="entry name" value="Peptidase_S8_His-AS"/>
</dbReference>
<dbReference type="PROSITE" id="PS51892">
    <property type="entry name" value="SUBTILASE"/>
    <property type="match status" value="1"/>
</dbReference>
<evidence type="ECO:0000256" key="3">
    <source>
        <dbReference type="ARBA" id="ARBA00022475"/>
    </source>
</evidence>
<evidence type="ECO:0000256" key="10">
    <source>
        <dbReference type="PROSITE-ProRule" id="PRU01240"/>
    </source>
</evidence>
<proteinExistence type="inferred from homology"/>
<reference evidence="16 17" key="1">
    <citation type="submission" date="2020-01" db="EMBL/GenBank/DDBJ databases">
        <title>Kibdelosporangium persica a novel Actinomycetes from a hot desert in Iran.</title>
        <authorList>
            <person name="Safaei N."/>
            <person name="Zaburannyi N."/>
            <person name="Mueller R."/>
            <person name="Wink J."/>
        </authorList>
    </citation>
    <scope>NUCLEOTIDE SEQUENCE [LARGE SCALE GENOMIC DNA]</scope>
    <source>
        <strain evidence="16 17">4NS15</strain>
    </source>
</reference>
<organism evidence="16 17">
    <name type="scientific">Kibdelosporangium persicum</name>
    <dbReference type="NCBI Taxonomy" id="2698649"/>
    <lineage>
        <taxon>Bacteria</taxon>
        <taxon>Bacillati</taxon>
        <taxon>Actinomycetota</taxon>
        <taxon>Actinomycetes</taxon>
        <taxon>Pseudonocardiales</taxon>
        <taxon>Pseudonocardiaceae</taxon>
        <taxon>Kibdelosporangium</taxon>
    </lineage>
</organism>
<feature type="region of interest" description="Disordered" evidence="12">
    <location>
        <begin position="26"/>
        <end position="47"/>
    </location>
</feature>
<dbReference type="Pfam" id="PF00082">
    <property type="entry name" value="Peptidase_S8"/>
    <property type="match status" value="1"/>
</dbReference>
<evidence type="ECO:0000256" key="8">
    <source>
        <dbReference type="ARBA" id="ARBA00022989"/>
    </source>
</evidence>
<evidence type="ECO:0000256" key="12">
    <source>
        <dbReference type="SAM" id="MobiDB-lite"/>
    </source>
</evidence>
<keyword evidence="8 13" id="KW-1133">Transmembrane helix</keyword>
<dbReference type="InterPro" id="IPR015500">
    <property type="entry name" value="Peptidase_S8_subtilisin-rel"/>
</dbReference>
<feature type="region of interest" description="Disordered" evidence="12">
    <location>
        <begin position="180"/>
        <end position="200"/>
    </location>
</feature>
<keyword evidence="17" id="KW-1185">Reference proteome</keyword>
<dbReference type="SUPFAM" id="SSF52743">
    <property type="entry name" value="Subtilisin-like"/>
    <property type="match status" value="1"/>
</dbReference>
<evidence type="ECO:0000313" key="16">
    <source>
        <dbReference type="EMBL" id="NRN64510.1"/>
    </source>
</evidence>
<feature type="compositionally biased region" description="Pro residues" evidence="12">
    <location>
        <begin position="31"/>
        <end position="41"/>
    </location>
</feature>
<dbReference type="PROSITE" id="PS00137">
    <property type="entry name" value="SUBTILASE_HIS"/>
    <property type="match status" value="1"/>
</dbReference>
<dbReference type="InterPro" id="IPR000209">
    <property type="entry name" value="Peptidase_S8/S53_dom"/>
</dbReference>
<dbReference type="PROSITE" id="PS00136">
    <property type="entry name" value="SUBTILASE_ASP"/>
    <property type="match status" value="1"/>
</dbReference>
<feature type="transmembrane region" description="Helical" evidence="13">
    <location>
        <begin position="436"/>
        <end position="459"/>
    </location>
</feature>
<dbReference type="GO" id="GO:0008233">
    <property type="term" value="F:peptidase activity"/>
    <property type="evidence" value="ECO:0007669"/>
    <property type="project" value="UniProtKB-KW"/>
</dbReference>
<dbReference type="PANTHER" id="PTHR43806:SF11">
    <property type="entry name" value="CEREVISIN-RELATED"/>
    <property type="match status" value="1"/>
</dbReference>
<keyword evidence="6 10" id="KW-0378">Hydrolase</keyword>
<evidence type="ECO:0000259" key="15">
    <source>
        <dbReference type="Pfam" id="PF00082"/>
    </source>
</evidence>
<dbReference type="InterPro" id="IPR036852">
    <property type="entry name" value="Peptidase_S8/S53_dom_sf"/>
</dbReference>
<keyword evidence="14" id="KW-0732">Signal</keyword>
<keyword evidence="3" id="KW-1003">Cell membrane</keyword>
<dbReference type="GO" id="GO:0006508">
    <property type="term" value="P:proteolysis"/>
    <property type="evidence" value="ECO:0007669"/>
    <property type="project" value="UniProtKB-KW"/>
</dbReference>
<dbReference type="Gene3D" id="3.40.50.200">
    <property type="entry name" value="Peptidase S8/S53 domain"/>
    <property type="match status" value="1"/>
</dbReference>
<dbReference type="InterPro" id="IPR023834">
    <property type="entry name" value="T7SS_pept_S8A_mycosin"/>
</dbReference>
<dbReference type="PROSITE" id="PS00138">
    <property type="entry name" value="SUBTILASE_SER"/>
    <property type="match status" value="1"/>
</dbReference>
<evidence type="ECO:0000256" key="13">
    <source>
        <dbReference type="SAM" id="Phobius"/>
    </source>
</evidence>
<feature type="chain" id="PRO_5046679051" evidence="14">
    <location>
        <begin position="27"/>
        <end position="473"/>
    </location>
</feature>
<evidence type="ECO:0000256" key="1">
    <source>
        <dbReference type="ARBA" id="ARBA00004162"/>
    </source>
</evidence>
<dbReference type="InterPro" id="IPR023827">
    <property type="entry name" value="Peptidase_S8_Asp-AS"/>
</dbReference>
<dbReference type="Proteomes" id="UP000763557">
    <property type="component" value="Unassembled WGS sequence"/>
</dbReference>
<evidence type="ECO:0000256" key="11">
    <source>
        <dbReference type="RuleBase" id="RU003355"/>
    </source>
</evidence>
<comment type="similarity">
    <text evidence="2 10 11">Belongs to the peptidase S8 family.</text>
</comment>
<evidence type="ECO:0000256" key="6">
    <source>
        <dbReference type="ARBA" id="ARBA00022801"/>
    </source>
</evidence>
<comment type="caution">
    <text evidence="16">The sequence shown here is derived from an EMBL/GenBank/DDBJ whole genome shotgun (WGS) entry which is preliminary data.</text>
</comment>
<feature type="active site" description="Charge relay system" evidence="10">
    <location>
        <position position="109"/>
    </location>
</feature>
<accession>A0ABX2EZN4</accession>
<dbReference type="PRINTS" id="PR00723">
    <property type="entry name" value="SUBTILISIN"/>
</dbReference>
<evidence type="ECO:0000256" key="4">
    <source>
        <dbReference type="ARBA" id="ARBA00022670"/>
    </source>
</evidence>
<keyword evidence="5 13" id="KW-0812">Transmembrane</keyword>
<dbReference type="EMBL" id="JAAATY010000004">
    <property type="protein sequence ID" value="NRN64510.1"/>
    <property type="molecule type" value="Genomic_DNA"/>
</dbReference>
<evidence type="ECO:0000313" key="17">
    <source>
        <dbReference type="Proteomes" id="UP000763557"/>
    </source>
</evidence>
<evidence type="ECO:0000256" key="7">
    <source>
        <dbReference type="ARBA" id="ARBA00022825"/>
    </source>
</evidence>
<feature type="active site" description="Charge relay system" evidence="10">
    <location>
        <position position="142"/>
    </location>
</feature>
<protein>
    <submittedName>
        <fullName evidence="16">Type VII secretion-associated serine protease mycosin</fullName>
    </submittedName>
</protein>